<evidence type="ECO:0000256" key="1">
    <source>
        <dbReference type="ARBA" id="ARBA00008061"/>
    </source>
</evidence>
<protein>
    <recommendedName>
        <fullName evidence="2">Isoamylase 1-3-like C-terminal domain-containing protein</fullName>
    </recommendedName>
</protein>
<dbReference type="SUPFAM" id="SSF81296">
    <property type="entry name" value="E set domains"/>
    <property type="match status" value="1"/>
</dbReference>
<dbReference type="SUPFAM" id="SSF51445">
    <property type="entry name" value="(Trans)glycosidases"/>
    <property type="match status" value="1"/>
</dbReference>
<dbReference type="Proteomes" id="UP001489004">
    <property type="component" value="Unassembled WGS sequence"/>
</dbReference>
<dbReference type="Gene3D" id="3.20.20.80">
    <property type="entry name" value="Glycosidases"/>
    <property type="match status" value="1"/>
</dbReference>
<dbReference type="EMBL" id="JALJOR010000003">
    <property type="protein sequence ID" value="KAK9820150.1"/>
    <property type="molecule type" value="Genomic_DNA"/>
</dbReference>
<dbReference type="Gene3D" id="2.60.40.10">
    <property type="entry name" value="Immunoglobulins"/>
    <property type="match status" value="1"/>
</dbReference>
<organism evidence="3 4">
    <name type="scientific">[Myrmecia] bisecta</name>
    <dbReference type="NCBI Taxonomy" id="41462"/>
    <lineage>
        <taxon>Eukaryota</taxon>
        <taxon>Viridiplantae</taxon>
        <taxon>Chlorophyta</taxon>
        <taxon>core chlorophytes</taxon>
        <taxon>Trebouxiophyceae</taxon>
        <taxon>Trebouxiales</taxon>
        <taxon>Trebouxiaceae</taxon>
        <taxon>Myrmecia</taxon>
    </lineage>
</organism>
<dbReference type="CDD" id="cd02856">
    <property type="entry name" value="E_set_GDE_Isoamylase_N"/>
    <property type="match status" value="1"/>
</dbReference>
<dbReference type="AlphaFoldDB" id="A0AAW1QFG8"/>
<name>A0AAW1QFG8_9CHLO</name>
<accession>A0AAW1QFG8</accession>
<comment type="caution">
    <text evidence="3">The sequence shown here is derived from an EMBL/GenBank/DDBJ whole genome shotgun (WGS) entry which is preliminary data.</text>
</comment>
<dbReference type="SUPFAM" id="SSF51011">
    <property type="entry name" value="Glycosyl hydrolase domain"/>
    <property type="match status" value="1"/>
</dbReference>
<keyword evidence="4" id="KW-1185">Reference proteome</keyword>
<feature type="domain" description="Isoamylase 1-3-like C-terminal" evidence="2">
    <location>
        <begin position="762"/>
        <end position="844"/>
    </location>
</feature>
<dbReference type="Pfam" id="PF21156">
    <property type="entry name" value="ISOA1-3_C"/>
    <property type="match status" value="1"/>
</dbReference>
<comment type="similarity">
    <text evidence="1">Belongs to the glycosyl hydrolase 13 family.</text>
</comment>
<dbReference type="PANTHER" id="PTHR43002">
    <property type="entry name" value="GLYCOGEN DEBRANCHING ENZYME"/>
    <property type="match status" value="1"/>
</dbReference>
<dbReference type="InterPro" id="IPR048650">
    <property type="entry name" value="ISOA1-3-like_C"/>
</dbReference>
<evidence type="ECO:0000313" key="3">
    <source>
        <dbReference type="EMBL" id="KAK9820150.1"/>
    </source>
</evidence>
<evidence type="ECO:0000313" key="4">
    <source>
        <dbReference type="Proteomes" id="UP001489004"/>
    </source>
</evidence>
<proteinExistence type="inferred from homology"/>
<sequence length="873" mass="92815">MSGAWKLNLLQPSAFKDHGSLQPFGYQGAPGVGYALGRFIRPTLPQAWGRGSKPARRSQGYPHVCNAAKSATLKAVAPKVLSTEKFAYPCGGEARVTAVVERQDKQFLVTITGTGISPSDAYVCWGAYRASPAKWHIPDQVAPAKSAPDARTGGMRTKMARSGNGTQHTLQLKLPVQLAPIMLGFMLLVPTPQGKAHYMGPSRGKHFTVPVGVKVGFASPTGVRVGVTSADAPTVSVNFAVRSRHAGAMSLCLARKQPEQGDPGKTGGFLEVALDPVLNRTGDMWHIMLEGLRDVSTLCYGWRADGDVGWDGGSRFHPGQVMLDPYAPIVTHVSLPPGANVIPLVHKASSTTRDEDAPLLLGSLACFTENVSFGDSRQPRHPLERMQVLEVDIPTFTQGALAEKAVPQEHRGKYLGVLDRLAHIKAAGANAVLLNPVVVCGEGLGPMGRAPISLFAPEPAFASGSHPTAPAEELKAVVKALHDEGIEVLLQVEYCFTAEGSDERPNASSLRGLDAAIYYRGNGVLNCGHAVVRQVIIDSLRHWAGEYQVDGFCFVNAETLVQDRDGTVFDNAPLVEEIVVDPLLSHLKMIAWAADDSLLPRGGSRGFPHAARWLERNKRFTRDVVESIAKGQPGMASALATRLAGSADLFAPAWESGLPGNLATGRPPSFGLNAVSYLGNDTLQSFVAAAVPETDTDAWELRETLTKTLLLVSLLAQGMPLISQDSVEDAATARFVGVVSRWRRKHGDLLQPTNFSTPRDLRWHGAAAGSSPDWDGGASTAGYPGAKFVGYSVYAEDGRAVYVGINPHTTPAAIELPEAGGGRVWKRVVDTALSAPEDALHNANAALADPGRYTVAGKGAVVLEAELAPAAKL</sequence>
<dbReference type="InterPro" id="IPR014756">
    <property type="entry name" value="Ig_E-set"/>
</dbReference>
<dbReference type="InterPro" id="IPR017853">
    <property type="entry name" value="GH"/>
</dbReference>
<dbReference type="InterPro" id="IPR013783">
    <property type="entry name" value="Ig-like_fold"/>
</dbReference>
<evidence type="ECO:0000259" key="2">
    <source>
        <dbReference type="Pfam" id="PF21156"/>
    </source>
</evidence>
<dbReference type="InterPro" id="IPR013780">
    <property type="entry name" value="Glyco_hydro_b"/>
</dbReference>
<gene>
    <name evidence="3" type="ORF">WJX72_006684</name>
</gene>
<dbReference type="InterPro" id="IPR044505">
    <property type="entry name" value="GlgX_Isoamylase_N_E_set"/>
</dbReference>
<reference evidence="3 4" key="1">
    <citation type="journal article" date="2024" name="Nat. Commun.">
        <title>Phylogenomics reveals the evolutionary origins of lichenization in chlorophyte algae.</title>
        <authorList>
            <person name="Puginier C."/>
            <person name="Libourel C."/>
            <person name="Otte J."/>
            <person name="Skaloud P."/>
            <person name="Haon M."/>
            <person name="Grisel S."/>
            <person name="Petersen M."/>
            <person name="Berrin J.G."/>
            <person name="Delaux P.M."/>
            <person name="Dal Grande F."/>
            <person name="Keller J."/>
        </authorList>
    </citation>
    <scope>NUCLEOTIDE SEQUENCE [LARGE SCALE GENOMIC DNA]</scope>
    <source>
        <strain evidence="3 4">SAG 2043</strain>
    </source>
</reference>
<dbReference type="Gene3D" id="2.60.40.1180">
    <property type="entry name" value="Golgi alpha-mannosidase II"/>
    <property type="match status" value="1"/>
</dbReference>